<gene>
    <name evidence="1" type="ORF">SAMN04487941_2200</name>
</gene>
<protein>
    <recommendedName>
        <fullName evidence="3">SpoIIAA-like</fullName>
    </recommendedName>
</protein>
<dbReference type="RefSeq" id="WP_068837436.1">
    <property type="nucleotide sequence ID" value="NZ_BMXC01000002.1"/>
</dbReference>
<dbReference type="OrthoDB" id="894273at2"/>
<dbReference type="EMBL" id="FPCA01000002">
    <property type="protein sequence ID" value="SFU72141.1"/>
    <property type="molecule type" value="Genomic_DNA"/>
</dbReference>
<evidence type="ECO:0000313" key="1">
    <source>
        <dbReference type="EMBL" id="SFU72141.1"/>
    </source>
</evidence>
<proteinExistence type="predicted"/>
<sequence>MVLFEAPYQHLELYTAHNVLVSQWYGGCTSAQYREALKRFIHYVDTRNIQYAISDRRMLPPLSDEDARWTVEVFLESFRKLPLQRFAIIKSFSSSAGKQLQHFIRNKEQPLPFEARVFEDLTSAYDWLTATKAV</sequence>
<evidence type="ECO:0000313" key="2">
    <source>
        <dbReference type="Proteomes" id="UP000182491"/>
    </source>
</evidence>
<name>A0A1I7IGV2_9BACT</name>
<evidence type="ECO:0008006" key="3">
    <source>
        <dbReference type="Google" id="ProtNLM"/>
    </source>
</evidence>
<reference evidence="2" key="1">
    <citation type="submission" date="2016-10" db="EMBL/GenBank/DDBJ databases">
        <authorList>
            <person name="Varghese N."/>
        </authorList>
    </citation>
    <scope>NUCLEOTIDE SEQUENCE [LARGE SCALE GENOMIC DNA]</scope>
    <source>
        <strain evidence="2">DSM 18820</strain>
    </source>
</reference>
<dbReference type="STRING" id="388950.GCA_001611675_01342"/>
<dbReference type="Proteomes" id="UP000182491">
    <property type="component" value="Unassembled WGS sequence"/>
</dbReference>
<organism evidence="1 2">
    <name type="scientific">Pontibacter akesuensis</name>
    <dbReference type="NCBI Taxonomy" id="388950"/>
    <lineage>
        <taxon>Bacteria</taxon>
        <taxon>Pseudomonadati</taxon>
        <taxon>Bacteroidota</taxon>
        <taxon>Cytophagia</taxon>
        <taxon>Cytophagales</taxon>
        <taxon>Hymenobacteraceae</taxon>
        <taxon>Pontibacter</taxon>
    </lineage>
</organism>
<keyword evidence="2" id="KW-1185">Reference proteome</keyword>
<accession>A0A1I7IGV2</accession>
<dbReference type="AlphaFoldDB" id="A0A1I7IGV2"/>